<accession>A0A4D6H7J8</accession>
<proteinExistence type="predicted"/>
<dbReference type="AlphaFoldDB" id="A0A4D6H7J8"/>
<dbReference type="RefSeq" id="WP_049993362.1">
    <property type="nucleotide sequence ID" value="NZ_CP031310.1"/>
</dbReference>
<dbReference type="GeneID" id="39846443"/>
<dbReference type="KEGG" id="hsn:DV733_01205"/>
<protein>
    <submittedName>
        <fullName evidence="1">Uncharacterized protein</fullName>
    </submittedName>
</protein>
<name>A0A4D6H7J8_9EURY</name>
<reference evidence="1 2" key="1">
    <citation type="journal article" date="2019" name="Nat. Commun.">
        <title>A new type of DNA phosphorothioation-based antiviral system in archaea.</title>
        <authorList>
            <person name="Xiong L."/>
            <person name="Liu S."/>
            <person name="Chen S."/>
            <person name="Xiao Y."/>
            <person name="Zhu B."/>
            <person name="Gao Y."/>
            <person name="Zhang Y."/>
            <person name="Chen B."/>
            <person name="Luo J."/>
            <person name="Deng Z."/>
            <person name="Chen X."/>
            <person name="Wang L."/>
            <person name="Chen S."/>
        </authorList>
    </citation>
    <scope>NUCLEOTIDE SEQUENCE [LARGE SCALE GENOMIC DNA]</scope>
    <source>
        <strain evidence="1 2">CBA1105</strain>
    </source>
</reference>
<keyword evidence="2" id="KW-1185">Reference proteome</keyword>
<evidence type="ECO:0000313" key="2">
    <source>
        <dbReference type="Proteomes" id="UP000296706"/>
    </source>
</evidence>
<sequence>MPESETEHIDYYPSGWTEHIHDDYYIEWVYDEDDTILVRLDGTMGDDDYSVIPITGINTDGEEFVTRPISKLQRREAFDVAATLIYGLNGAIGRVKNEAQFTGDQSD</sequence>
<dbReference type="Proteomes" id="UP000296706">
    <property type="component" value="Chromosome"/>
</dbReference>
<dbReference type="EMBL" id="CP031310">
    <property type="protein sequence ID" value="QCC49924.1"/>
    <property type="molecule type" value="Genomic_DNA"/>
</dbReference>
<evidence type="ECO:0000313" key="1">
    <source>
        <dbReference type="EMBL" id="QCC49924.1"/>
    </source>
</evidence>
<gene>
    <name evidence="1" type="ORF">DV733_01205</name>
</gene>
<organism evidence="1 2">
    <name type="scientific">Halapricum salinum</name>
    <dbReference type="NCBI Taxonomy" id="1457250"/>
    <lineage>
        <taxon>Archaea</taxon>
        <taxon>Methanobacteriati</taxon>
        <taxon>Methanobacteriota</taxon>
        <taxon>Stenosarchaea group</taxon>
        <taxon>Halobacteria</taxon>
        <taxon>Halobacteriales</taxon>
        <taxon>Haloarculaceae</taxon>
        <taxon>Halapricum</taxon>
    </lineage>
</organism>
<dbReference type="OrthoDB" id="350516at2157"/>